<dbReference type="Proteomes" id="UP000499080">
    <property type="component" value="Unassembled WGS sequence"/>
</dbReference>
<evidence type="ECO:0000313" key="2">
    <source>
        <dbReference type="Proteomes" id="UP000499080"/>
    </source>
</evidence>
<protein>
    <recommendedName>
        <fullName evidence="3">Histone-lysine N-methyltransferase SETMAR</fullName>
    </recommendedName>
</protein>
<comment type="caution">
    <text evidence="1">The sequence shown here is derived from an EMBL/GenBank/DDBJ whole genome shotgun (WGS) entry which is preliminary data.</text>
</comment>
<reference evidence="1 2" key="1">
    <citation type="journal article" date="2019" name="Sci. Rep.">
        <title>Orb-weaving spider Araneus ventricosus genome elucidates the spidroin gene catalogue.</title>
        <authorList>
            <person name="Kono N."/>
            <person name="Nakamura H."/>
            <person name="Ohtoshi R."/>
            <person name="Moran D.A.P."/>
            <person name="Shinohara A."/>
            <person name="Yoshida Y."/>
            <person name="Fujiwara M."/>
            <person name="Mori M."/>
            <person name="Tomita M."/>
            <person name="Arakawa K."/>
        </authorList>
    </citation>
    <scope>NUCLEOTIDE SEQUENCE [LARGE SCALE GENOMIC DNA]</scope>
</reference>
<name>A0A4Y2DZF1_ARAVE</name>
<proteinExistence type="predicted"/>
<evidence type="ECO:0000313" key="1">
    <source>
        <dbReference type="EMBL" id="GBM21148.1"/>
    </source>
</evidence>
<dbReference type="InterPro" id="IPR036397">
    <property type="entry name" value="RNaseH_sf"/>
</dbReference>
<dbReference type="AlphaFoldDB" id="A0A4Y2DZF1"/>
<gene>
    <name evidence="1" type="ORF">AVEN_5462_1</name>
</gene>
<dbReference type="GO" id="GO:0003676">
    <property type="term" value="F:nucleic acid binding"/>
    <property type="evidence" value="ECO:0007669"/>
    <property type="project" value="InterPro"/>
</dbReference>
<dbReference type="Gene3D" id="3.30.420.10">
    <property type="entry name" value="Ribonuclease H-like superfamily/Ribonuclease H"/>
    <property type="match status" value="1"/>
</dbReference>
<sequence>MCNVTKTSVETRISFTSTRERWEHPSYSRNLAPSDFYIFGFLKKHLAGRHFRTDAEVLEAVVKWLRDLDLDFFYA</sequence>
<organism evidence="1 2">
    <name type="scientific">Araneus ventricosus</name>
    <name type="common">Orbweaver spider</name>
    <name type="synonym">Epeira ventricosa</name>
    <dbReference type="NCBI Taxonomy" id="182803"/>
    <lineage>
        <taxon>Eukaryota</taxon>
        <taxon>Metazoa</taxon>
        <taxon>Ecdysozoa</taxon>
        <taxon>Arthropoda</taxon>
        <taxon>Chelicerata</taxon>
        <taxon>Arachnida</taxon>
        <taxon>Araneae</taxon>
        <taxon>Araneomorphae</taxon>
        <taxon>Entelegynae</taxon>
        <taxon>Araneoidea</taxon>
        <taxon>Araneidae</taxon>
        <taxon>Araneus</taxon>
    </lineage>
</organism>
<evidence type="ECO:0008006" key="3">
    <source>
        <dbReference type="Google" id="ProtNLM"/>
    </source>
</evidence>
<feature type="non-terminal residue" evidence="1">
    <location>
        <position position="75"/>
    </location>
</feature>
<dbReference type="EMBL" id="BGPR01000454">
    <property type="protein sequence ID" value="GBM21148.1"/>
    <property type="molecule type" value="Genomic_DNA"/>
</dbReference>
<keyword evidence="2" id="KW-1185">Reference proteome</keyword>
<accession>A0A4Y2DZF1</accession>